<dbReference type="EMBL" id="BAAANL010000005">
    <property type="protein sequence ID" value="GAA1868229.1"/>
    <property type="molecule type" value="Genomic_DNA"/>
</dbReference>
<dbReference type="SUPFAM" id="SSF53850">
    <property type="entry name" value="Periplasmic binding protein-like II"/>
    <property type="match status" value="1"/>
</dbReference>
<dbReference type="InterPro" id="IPR050682">
    <property type="entry name" value="ModA/WtpA"/>
</dbReference>
<dbReference type="NCBIfam" id="TIGR01256">
    <property type="entry name" value="modA"/>
    <property type="match status" value="1"/>
</dbReference>
<reference evidence="4 5" key="1">
    <citation type="journal article" date="2019" name="Int. J. Syst. Evol. Microbiol.">
        <title>The Global Catalogue of Microorganisms (GCM) 10K type strain sequencing project: providing services to taxonomists for standard genome sequencing and annotation.</title>
        <authorList>
            <consortium name="The Broad Institute Genomics Platform"/>
            <consortium name="The Broad Institute Genome Sequencing Center for Infectious Disease"/>
            <person name="Wu L."/>
            <person name="Ma J."/>
        </authorList>
    </citation>
    <scope>NUCLEOTIDE SEQUENCE [LARGE SCALE GENOMIC DNA]</scope>
    <source>
        <strain evidence="4 5">JCM 14326</strain>
    </source>
</reference>
<dbReference type="Pfam" id="PF13531">
    <property type="entry name" value="SBP_bac_11"/>
    <property type="match status" value="1"/>
</dbReference>
<keyword evidence="3" id="KW-0732">Signal</keyword>
<evidence type="ECO:0000256" key="2">
    <source>
        <dbReference type="ARBA" id="ARBA00022723"/>
    </source>
</evidence>
<dbReference type="PANTHER" id="PTHR30632:SF0">
    <property type="entry name" value="SULFATE-BINDING PROTEIN"/>
    <property type="match status" value="1"/>
</dbReference>
<keyword evidence="5" id="KW-1185">Reference proteome</keyword>
<dbReference type="PIRSF" id="PIRSF004846">
    <property type="entry name" value="ModA"/>
    <property type="match status" value="1"/>
</dbReference>
<protein>
    <submittedName>
        <fullName evidence="4">Molybdate ABC transporter substrate-binding protein</fullName>
    </submittedName>
</protein>
<comment type="similarity">
    <text evidence="1">Belongs to the bacterial solute-binding protein ModA family.</text>
</comment>
<evidence type="ECO:0000256" key="3">
    <source>
        <dbReference type="ARBA" id="ARBA00022729"/>
    </source>
</evidence>
<dbReference type="Proteomes" id="UP001501094">
    <property type="component" value="Unassembled WGS sequence"/>
</dbReference>
<gene>
    <name evidence="4" type="primary">modA</name>
    <name evidence="4" type="ORF">GCM10009751_28480</name>
</gene>
<name>A0ABN2NGG8_9MICO</name>
<dbReference type="PANTHER" id="PTHR30632">
    <property type="entry name" value="MOLYBDATE-BINDING PERIPLASMIC PROTEIN"/>
    <property type="match status" value="1"/>
</dbReference>
<dbReference type="Gene3D" id="3.40.190.10">
    <property type="entry name" value="Periplasmic binding protein-like II"/>
    <property type="match status" value="2"/>
</dbReference>
<comment type="caution">
    <text evidence="4">The sequence shown here is derived from an EMBL/GenBank/DDBJ whole genome shotgun (WGS) entry which is preliminary data.</text>
</comment>
<evidence type="ECO:0000313" key="5">
    <source>
        <dbReference type="Proteomes" id="UP001501094"/>
    </source>
</evidence>
<dbReference type="InterPro" id="IPR005950">
    <property type="entry name" value="ModA"/>
</dbReference>
<keyword evidence="2" id="KW-0479">Metal-binding</keyword>
<sequence length="238" mass="23289">MVVAGVLAGCTSGASGDERSLQVLAAASLTEVFTDLGEEFEAAHDGVDVEFSFGSSTDLAEQAADGAPGDVLATADEAAMTVAADAGAAVGPAIFATNTLVIATAPGNPAGIESLADLAGTTWVRCADEVPCGRAAVALLEDAGVPAEPASLEEDVRATLDKVTSGEADAALVYATDAVSAGGSVDAIEIEGADAARNAYAVAPLAQAADADLARAWIDLVTGPEGRAALAGAGFGQP</sequence>
<proteinExistence type="inferred from homology"/>
<organism evidence="4 5">
    <name type="scientific">Myceligenerans crystallogenes</name>
    <dbReference type="NCBI Taxonomy" id="316335"/>
    <lineage>
        <taxon>Bacteria</taxon>
        <taxon>Bacillati</taxon>
        <taxon>Actinomycetota</taxon>
        <taxon>Actinomycetes</taxon>
        <taxon>Micrococcales</taxon>
        <taxon>Promicromonosporaceae</taxon>
        <taxon>Myceligenerans</taxon>
    </lineage>
</organism>
<accession>A0ABN2NGG8</accession>
<evidence type="ECO:0000256" key="1">
    <source>
        <dbReference type="ARBA" id="ARBA00009175"/>
    </source>
</evidence>
<evidence type="ECO:0000313" key="4">
    <source>
        <dbReference type="EMBL" id="GAA1868229.1"/>
    </source>
</evidence>